<feature type="domain" description="Ice-binding protein C-terminal" evidence="2">
    <location>
        <begin position="200"/>
        <end position="222"/>
    </location>
</feature>
<dbReference type="EMBL" id="JBHUJB010000040">
    <property type="protein sequence ID" value="MFD2159220.1"/>
    <property type="molecule type" value="Genomic_DNA"/>
</dbReference>
<accession>A0ABW4ZBY2</accession>
<sequence length="223" mass="22251">MIRTITTVAASVALAASAQAATFIFDNNDLANNTITLSDGLYTNSMIVDGVTLVMTVRAESNFTGASVPSGGAAPDAFVGSVGNGIGAAGSGTGKDAQTLTTQSAGSNGAPALEQGVESLFISFDLDVDLVEWYVGNAGAGELSTMRFGVATDSHTGGGAGTFTNITELMAGEELEFTAGLGNTISLGSALGMIQVEAVAVPEPGATALLGLGGLALILRRRK</sequence>
<proteinExistence type="predicted"/>
<dbReference type="NCBIfam" id="TIGR02595">
    <property type="entry name" value="PEP_CTERM"/>
    <property type="match status" value="1"/>
</dbReference>
<organism evidence="3 4">
    <name type="scientific">Rubritalea tangerina</name>
    <dbReference type="NCBI Taxonomy" id="430798"/>
    <lineage>
        <taxon>Bacteria</taxon>
        <taxon>Pseudomonadati</taxon>
        <taxon>Verrucomicrobiota</taxon>
        <taxon>Verrucomicrobiia</taxon>
        <taxon>Verrucomicrobiales</taxon>
        <taxon>Rubritaleaceae</taxon>
        <taxon>Rubritalea</taxon>
    </lineage>
</organism>
<feature type="chain" id="PRO_5046519365" evidence="1">
    <location>
        <begin position="21"/>
        <end position="223"/>
    </location>
</feature>
<dbReference type="Pfam" id="PF07589">
    <property type="entry name" value="PEP-CTERM"/>
    <property type="match status" value="1"/>
</dbReference>
<evidence type="ECO:0000313" key="3">
    <source>
        <dbReference type="EMBL" id="MFD2159220.1"/>
    </source>
</evidence>
<keyword evidence="4" id="KW-1185">Reference proteome</keyword>
<dbReference type="InterPro" id="IPR013424">
    <property type="entry name" value="Ice-binding_C"/>
</dbReference>
<comment type="caution">
    <text evidence="3">The sequence shown here is derived from an EMBL/GenBank/DDBJ whole genome shotgun (WGS) entry which is preliminary data.</text>
</comment>
<dbReference type="RefSeq" id="WP_377088572.1">
    <property type="nucleotide sequence ID" value="NZ_JBHSJL010000014.1"/>
</dbReference>
<gene>
    <name evidence="3" type="ORF">ACFSW8_09950</name>
</gene>
<reference evidence="4" key="1">
    <citation type="journal article" date="2019" name="Int. J. Syst. Evol. Microbiol.">
        <title>The Global Catalogue of Microorganisms (GCM) 10K type strain sequencing project: providing services to taxonomists for standard genome sequencing and annotation.</title>
        <authorList>
            <consortium name="The Broad Institute Genomics Platform"/>
            <consortium name="The Broad Institute Genome Sequencing Center for Infectious Disease"/>
            <person name="Wu L."/>
            <person name="Ma J."/>
        </authorList>
    </citation>
    <scope>NUCLEOTIDE SEQUENCE [LARGE SCALE GENOMIC DNA]</scope>
    <source>
        <strain evidence="4">CCUG 57942</strain>
    </source>
</reference>
<evidence type="ECO:0000313" key="4">
    <source>
        <dbReference type="Proteomes" id="UP001597389"/>
    </source>
</evidence>
<feature type="signal peptide" evidence="1">
    <location>
        <begin position="1"/>
        <end position="20"/>
    </location>
</feature>
<keyword evidence="1" id="KW-0732">Signal</keyword>
<evidence type="ECO:0000259" key="2">
    <source>
        <dbReference type="Pfam" id="PF07589"/>
    </source>
</evidence>
<dbReference type="Proteomes" id="UP001597389">
    <property type="component" value="Unassembled WGS sequence"/>
</dbReference>
<evidence type="ECO:0000256" key="1">
    <source>
        <dbReference type="SAM" id="SignalP"/>
    </source>
</evidence>
<protein>
    <submittedName>
        <fullName evidence="3">PEP-CTERM sorting domain-containing protein</fullName>
    </submittedName>
</protein>
<name>A0ABW4ZBY2_9BACT</name>